<evidence type="ECO:0000256" key="12">
    <source>
        <dbReference type="ARBA" id="ARBA00023136"/>
    </source>
</evidence>
<dbReference type="PANTHER" id="PTHR45628:SF7">
    <property type="entry name" value="VOLTAGE-DEPENDENT CALCIUM CHANNEL TYPE A SUBUNIT ALPHA-1"/>
    <property type="match status" value="1"/>
</dbReference>
<keyword evidence="3 16" id="KW-0109">Calcium transport</keyword>
<evidence type="ECO:0000256" key="7">
    <source>
        <dbReference type="ARBA" id="ARBA00022737"/>
    </source>
</evidence>
<dbReference type="SUPFAM" id="SSF81324">
    <property type="entry name" value="Voltage-gated potassium channels"/>
    <property type="match status" value="3"/>
</dbReference>
<dbReference type="Proteomes" id="UP000215902">
    <property type="component" value="Unassembled WGS sequence"/>
</dbReference>
<dbReference type="PRINTS" id="PR00167">
    <property type="entry name" value="CACHANNEL"/>
</dbReference>
<dbReference type="InterPro" id="IPR002077">
    <property type="entry name" value="VDCCAlpha1"/>
</dbReference>
<feature type="transmembrane region" description="Helical" evidence="18">
    <location>
        <begin position="907"/>
        <end position="928"/>
    </location>
</feature>
<evidence type="ECO:0000256" key="13">
    <source>
        <dbReference type="ARBA" id="ARBA00023180"/>
    </source>
</evidence>
<evidence type="ECO:0000256" key="9">
    <source>
        <dbReference type="ARBA" id="ARBA00022882"/>
    </source>
</evidence>
<feature type="transmembrane region" description="Helical" evidence="18">
    <location>
        <begin position="141"/>
        <end position="163"/>
    </location>
</feature>
<organism evidence="20 21">
    <name type="scientific">Macrostomum lignano</name>
    <dbReference type="NCBI Taxonomy" id="282301"/>
    <lineage>
        <taxon>Eukaryota</taxon>
        <taxon>Metazoa</taxon>
        <taxon>Spiralia</taxon>
        <taxon>Lophotrochozoa</taxon>
        <taxon>Platyhelminthes</taxon>
        <taxon>Rhabditophora</taxon>
        <taxon>Macrostomorpha</taxon>
        <taxon>Macrostomida</taxon>
        <taxon>Macrostomidae</taxon>
        <taxon>Macrostomum</taxon>
    </lineage>
</organism>
<feature type="transmembrane region" description="Helical" evidence="18">
    <location>
        <begin position="293"/>
        <end position="316"/>
    </location>
</feature>
<evidence type="ECO:0000313" key="21">
    <source>
        <dbReference type="Proteomes" id="UP000215902"/>
    </source>
</evidence>
<dbReference type="Gene3D" id="6.10.250.2500">
    <property type="match status" value="1"/>
</dbReference>
<feature type="transmembrane region" description="Helical" evidence="18">
    <location>
        <begin position="206"/>
        <end position="228"/>
    </location>
</feature>
<evidence type="ECO:0000259" key="19">
    <source>
        <dbReference type="Pfam" id="PF00520"/>
    </source>
</evidence>
<dbReference type="GO" id="GO:0005891">
    <property type="term" value="C:voltage-gated calcium channel complex"/>
    <property type="evidence" value="ECO:0007669"/>
    <property type="project" value="InterPro"/>
</dbReference>
<feature type="compositionally biased region" description="Basic and acidic residues" evidence="17">
    <location>
        <begin position="784"/>
        <end position="806"/>
    </location>
</feature>
<evidence type="ECO:0000256" key="16">
    <source>
        <dbReference type="RuleBase" id="RU003808"/>
    </source>
</evidence>
<feature type="transmembrane region" description="Helical" evidence="18">
    <location>
        <begin position="691"/>
        <end position="715"/>
    </location>
</feature>
<comment type="subcellular location">
    <subcellularLocation>
        <location evidence="1 16">Membrane</location>
        <topology evidence="1 16">Multi-pass membrane protein</topology>
    </subcellularLocation>
</comment>
<feature type="transmembrane region" description="Helical" evidence="18">
    <location>
        <begin position="1005"/>
        <end position="1027"/>
    </location>
</feature>
<keyword evidence="6 15" id="KW-0479">Metal-binding</keyword>
<feature type="transmembrane region" description="Helical" evidence="18">
    <location>
        <begin position="1118"/>
        <end position="1144"/>
    </location>
</feature>
<keyword evidence="21" id="KW-1185">Reference proteome</keyword>
<feature type="transmembrane region" description="Helical" evidence="18">
    <location>
        <begin position="116"/>
        <end position="135"/>
    </location>
</feature>
<keyword evidence="8 15" id="KW-0106">Calcium</keyword>
<gene>
    <name evidence="20" type="ORF">BOX15_Mlig012532g2</name>
</gene>
<feature type="transmembrane region" description="Helical" evidence="18">
    <location>
        <begin position="937"/>
        <end position="955"/>
    </location>
</feature>
<keyword evidence="7" id="KW-0677">Repeat</keyword>
<evidence type="ECO:0000256" key="6">
    <source>
        <dbReference type="ARBA" id="ARBA00022723"/>
    </source>
</evidence>
<proteinExistence type="inferred from homology"/>
<dbReference type="GO" id="GO:0098703">
    <property type="term" value="P:calcium ion import across plasma membrane"/>
    <property type="evidence" value="ECO:0007669"/>
    <property type="project" value="TreeGrafter"/>
</dbReference>
<dbReference type="FunFam" id="1.20.120.350:FF:000043">
    <property type="entry name" value="Voltage-dependent L-type calcium channel subunit alpha"/>
    <property type="match status" value="1"/>
</dbReference>
<reference evidence="20 21" key="1">
    <citation type="submission" date="2017-06" db="EMBL/GenBank/DDBJ databases">
        <title>A platform for efficient transgenesis in Macrostomum lignano, a flatworm model organism for stem cell research.</title>
        <authorList>
            <person name="Berezikov E."/>
        </authorList>
    </citation>
    <scope>NUCLEOTIDE SEQUENCE [LARGE SCALE GENOMIC DNA]</scope>
    <source>
        <strain evidence="20">DV1</strain>
        <tissue evidence="20">Whole organism</tissue>
    </source>
</reference>
<dbReference type="OrthoDB" id="416585at2759"/>
<dbReference type="PANTHER" id="PTHR45628">
    <property type="entry name" value="VOLTAGE-DEPENDENT CALCIUM CHANNEL TYPE A SUBUNIT ALPHA-1"/>
    <property type="match status" value="1"/>
</dbReference>
<keyword evidence="13" id="KW-0325">Glycoprotein</keyword>
<dbReference type="InterPro" id="IPR027359">
    <property type="entry name" value="Volt_channel_dom_sf"/>
</dbReference>
<feature type="transmembrane region" description="Helical" evidence="18">
    <location>
        <begin position="328"/>
        <end position="348"/>
    </location>
</feature>
<feature type="domain" description="Ion transport" evidence="19">
    <location>
        <begin position="867"/>
        <end position="1150"/>
    </location>
</feature>
<dbReference type="FunFam" id="1.10.287.70:FF:000007">
    <property type="entry name" value="Voltage-dependent L-type calcium channel subunit alpha"/>
    <property type="match status" value="1"/>
</dbReference>
<evidence type="ECO:0000256" key="10">
    <source>
        <dbReference type="ARBA" id="ARBA00022989"/>
    </source>
</evidence>
<dbReference type="AlphaFoldDB" id="A0A267GKN3"/>
<dbReference type="Gene3D" id="1.20.120.350">
    <property type="entry name" value="Voltage-gated potassium channels. Chain C"/>
    <property type="match status" value="4"/>
</dbReference>
<feature type="binding site" evidence="15">
    <location>
        <position position="307"/>
    </location>
    <ligand>
        <name>Ca(2+)</name>
        <dbReference type="ChEBI" id="CHEBI:29108"/>
    </ligand>
</feature>
<evidence type="ECO:0000256" key="17">
    <source>
        <dbReference type="SAM" id="MobiDB-lite"/>
    </source>
</evidence>
<dbReference type="FunFam" id="1.20.120.350:FF:000011">
    <property type="entry name" value="Voltage-dependent N-type calcium channel subunit alpha"/>
    <property type="match status" value="1"/>
</dbReference>
<feature type="binding site" evidence="15">
    <location>
        <position position="668"/>
    </location>
    <ligand>
        <name>Ca(2+)</name>
        <dbReference type="ChEBI" id="CHEBI:29108"/>
    </ligand>
</feature>
<feature type="transmembrane region" description="Helical" evidence="18">
    <location>
        <begin position="1200"/>
        <end position="1218"/>
    </location>
</feature>
<feature type="region of interest" description="Disordered" evidence="17">
    <location>
        <begin position="416"/>
        <end position="435"/>
    </location>
</feature>
<dbReference type="Gene3D" id="1.10.287.70">
    <property type="match status" value="3"/>
</dbReference>
<feature type="transmembrane region" description="Helical" evidence="18">
    <location>
        <begin position="77"/>
        <end position="95"/>
    </location>
</feature>
<name>A0A267GKN3_9PLAT</name>
<evidence type="ECO:0000313" key="20">
    <source>
        <dbReference type="EMBL" id="PAA86585.1"/>
    </source>
</evidence>
<evidence type="ECO:0000256" key="1">
    <source>
        <dbReference type="ARBA" id="ARBA00004141"/>
    </source>
</evidence>
<feature type="transmembrane region" description="Helical" evidence="18">
    <location>
        <begin position="614"/>
        <end position="636"/>
    </location>
</feature>
<keyword evidence="5 18" id="KW-0812">Transmembrane</keyword>
<accession>A0A267GKN3</accession>
<feature type="region of interest" description="Disordered" evidence="17">
    <location>
        <begin position="726"/>
        <end position="806"/>
    </location>
</feature>
<dbReference type="InterPro" id="IPR050599">
    <property type="entry name" value="VDCC_alpha-1_subunit"/>
</dbReference>
<feature type="binding site" evidence="15">
    <location>
        <position position="1090"/>
    </location>
    <ligand>
        <name>Ca(2+)</name>
        <dbReference type="ChEBI" id="CHEBI:29108"/>
    </ligand>
</feature>
<feature type="compositionally biased region" description="Basic residues" evidence="17">
    <location>
        <begin position="416"/>
        <end position="425"/>
    </location>
</feature>
<feature type="region of interest" description="Disordered" evidence="17">
    <location>
        <begin position="1"/>
        <end position="30"/>
    </location>
</feature>
<dbReference type="Pfam" id="PF00520">
    <property type="entry name" value="Ion_trans"/>
    <property type="match status" value="3"/>
</dbReference>
<feature type="domain" description="Ion transport" evidence="19">
    <location>
        <begin position="487"/>
        <end position="724"/>
    </location>
</feature>
<sequence length="1255" mass="142133">MAALTVDAGDSLEDTGGAGGGGGRGDSKTGSLRNIARRTLSLAMPGLGGAYGRSLCIFSEENVIRKYAKIIIEWGPFEYMVLLTIIANCVVLGAEEHLPKQDKTPLSIKLDMTERYFLGIFCVEALLKIVALGFIMHRGAYLRSIWNIMDFVVVVTGFVTLFASNQSSFDLRTLRAVRVLRPLKLVSGIPSLQVVLKSIIRAMAPLLQIALLVLFAILIFAIIGLEFFSGSFHKTCFPNNSNELPDATPGFNNLVPCEVSPEGKAGGVECPSGFECRAYWEGPNYGITSFDNILYAMLTVFQCITMEGWTDIMYFADDVNQTVFNLLYFIPLIILGSFFMLNLVLGVLSGEFAKERERVENRRAFLKLRRQQQVEKELNGYLDWICKAEEATLNEETAPDDVKIKVLADRGHIASRRIKKKRSKSKSGSEQRVGQGEDGVDFLYDIREPMGEAGPARKKARRPARCGCLWRTEKRLRYSIRRAVKSQAFYWVVIVLVFLNTVCVAIDFNNQPQWLTTFLYYAEFVFLGLFMFEMCIKMYGLGFRLYFQSSFNIFDCTVIVASLFEVIWQSHSTGQSFGFSALRSIRLLRIFKVTRYWSSLRNLVISLLNSMRSIISLLFLLFLFILIFALLGMQLFGGEFNFPEGRPAQNFDTFVKGLLTVFQVLTSEDWNMVMYAGIRSQRTANSSGMWAAAYFVILLLFGNYTLLNVFLAIAVDNLANAQELTAMDEQRENEEKEKREEMLRTEAEAEAEQADPAAATSNAPMLNVVPPTPGQLMSSSAEPQRFDYCKDSREPGEGDKLTSESRRLNGLEAERGILNQKSEESGQQEEGDMLIGVGKPILPYSSMFFLGPTNPIRRFCHFVVNLRYFDLFIMIIICASSIALAAEDPVDIKNFTPKNIYLGYFDYAFTLVFTIEMVLKIVDLGIILHPGAYCRDLWNILDATVVLCALFAFVINRTPVPGNAKNFSTIKSLRVLRVLRPLKTINRVPKLKAVFNCVVSSLKNVFNILIVYCLFQFIFAVIAVQLFQGKFCYCTDASKENERECHGYFFYYEGSSQVPVMKERLWLKQNFHYDDVGNSMLTLFTVSTGEGWPAVLKNSMAATNVKMGPVPDYRKEMAIFYVIFFIVFPFFFVNIFVALIIITFQEQGENELVDQEIDKNQRQCIDFAINARPLCRYMPKNQNSIKYRIWRLVVSSPFEYFIMVMIALNTLILMMKYYRRESQTKDGLEDPSTSPIGIIAALWSTSTQHSPSCSQ</sequence>
<evidence type="ECO:0000256" key="2">
    <source>
        <dbReference type="ARBA" id="ARBA00022448"/>
    </source>
</evidence>
<dbReference type="InterPro" id="IPR005821">
    <property type="entry name" value="Ion_trans_dom"/>
</dbReference>
<evidence type="ECO:0000256" key="11">
    <source>
        <dbReference type="ARBA" id="ARBA00023065"/>
    </source>
</evidence>
<feature type="compositionally biased region" description="Basic and acidic residues" evidence="17">
    <location>
        <begin position="728"/>
        <end position="747"/>
    </location>
</feature>
<keyword evidence="10 18" id="KW-1133">Transmembrane helix</keyword>
<dbReference type="GO" id="GO:0007268">
    <property type="term" value="P:chemical synaptic transmission"/>
    <property type="evidence" value="ECO:0007669"/>
    <property type="project" value="TreeGrafter"/>
</dbReference>
<dbReference type="EMBL" id="NIVC01000272">
    <property type="protein sequence ID" value="PAA86585.1"/>
    <property type="molecule type" value="Genomic_DNA"/>
</dbReference>
<feature type="domain" description="Ion transport" evidence="19">
    <location>
        <begin position="76"/>
        <end position="358"/>
    </location>
</feature>
<dbReference type="GO" id="GO:0008331">
    <property type="term" value="F:high voltage-gated calcium channel activity"/>
    <property type="evidence" value="ECO:0007669"/>
    <property type="project" value="TreeGrafter"/>
</dbReference>
<dbReference type="GO" id="GO:0046872">
    <property type="term" value="F:metal ion binding"/>
    <property type="evidence" value="ECO:0007669"/>
    <property type="project" value="UniProtKB-KW"/>
</dbReference>
<keyword evidence="12 18" id="KW-0472">Membrane</keyword>
<evidence type="ECO:0000256" key="18">
    <source>
        <dbReference type="SAM" id="Phobius"/>
    </source>
</evidence>
<evidence type="ECO:0000256" key="8">
    <source>
        <dbReference type="ARBA" id="ARBA00022837"/>
    </source>
</evidence>
<keyword evidence="2" id="KW-0813">Transport</keyword>
<dbReference type="FunFam" id="1.20.120.350:FF:000001">
    <property type="entry name" value="Voltage-dependent L-type calcium channel subunit alpha"/>
    <property type="match status" value="1"/>
</dbReference>
<protein>
    <recommendedName>
        <fullName evidence="19">Ion transport domain-containing protein</fullName>
    </recommendedName>
</protein>
<comment type="similarity">
    <text evidence="16">Belongs to the calcium channel alpha-1 subunit (TC 1.A.1.11) family.</text>
</comment>
<dbReference type="FunFam" id="1.10.287.70:FF:000059">
    <property type="entry name" value="Voltage-dependent N-type calcium channel subunit alpha"/>
    <property type="match status" value="1"/>
</dbReference>
<dbReference type="GO" id="GO:0045202">
    <property type="term" value="C:synapse"/>
    <property type="evidence" value="ECO:0007669"/>
    <property type="project" value="GOC"/>
</dbReference>
<keyword evidence="11" id="KW-0406">Ion transport</keyword>
<feature type="transmembrane region" description="Helical" evidence="18">
    <location>
        <begin position="488"/>
        <end position="508"/>
    </location>
</feature>
<evidence type="ECO:0000256" key="3">
    <source>
        <dbReference type="ARBA" id="ARBA00022568"/>
    </source>
</evidence>
<dbReference type="STRING" id="282301.A0A267GKN3"/>
<evidence type="ECO:0000256" key="15">
    <source>
        <dbReference type="PIRSR" id="PIRSR602077-1"/>
    </source>
</evidence>
<evidence type="ECO:0000256" key="4">
    <source>
        <dbReference type="ARBA" id="ARBA00022673"/>
    </source>
</evidence>
<evidence type="ECO:0000256" key="14">
    <source>
        <dbReference type="ARBA" id="ARBA00023303"/>
    </source>
</evidence>
<keyword evidence="4 16" id="KW-0107">Calcium channel</keyword>
<evidence type="ECO:0000256" key="5">
    <source>
        <dbReference type="ARBA" id="ARBA00022692"/>
    </source>
</evidence>
<comment type="caution">
    <text evidence="20">The sequence shown here is derived from an EMBL/GenBank/DDBJ whole genome shotgun (WGS) entry which is preliminary data.</text>
</comment>
<keyword evidence="9 16" id="KW-0851">Voltage-gated channel</keyword>
<keyword evidence="14" id="KW-0407">Ion channel</keyword>
<feature type="transmembrane region" description="Helical" evidence="18">
    <location>
        <begin position="868"/>
        <end position="887"/>
    </location>
</feature>